<proteinExistence type="predicted"/>
<evidence type="ECO:0000313" key="2">
    <source>
        <dbReference type="EMBL" id="JAC45229.1"/>
    </source>
</evidence>
<accession>A0A034VS18</accession>
<keyword evidence="1" id="KW-0472">Membrane</keyword>
<dbReference type="EMBL" id="GAKP01013727">
    <property type="protein sequence ID" value="JAC45225.1"/>
    <property type="molecule type" value="Transcribed_RNA"/>
</dbReference>
<organism evidence="2">
    <name type="scientific">Bactrocera dorsalis</name>
    <name type="common">Oriental fruit fly</name>
    <name type="synonym">Dacus dorsalis</name>
    <dbReference type="NCBI Taxonomy" id="27457"/>
    <lineage>
        <taxon>Eukaryota</taxon>
        <taxon>Metazoa</taxon>
        <taxon>Ecdysozoa</taxon>
        <taxon>Arthropoda</taxon>
        <taxon>Hexapoda</taxon>
        <taxon>Insecta</taxon>
        <taxon>Pterygota</taxon>
        <taxon>Neoptera</taxon>
        <taxon>Endopterygota</taxon>
        <taxon>Diptera</taxon>
        <taxon>Brachycera</taxon>
        <taxon>Muscomorpha</taxon>
        <taxon>Tephritoidea</taxon>
        <taxon>Tephritidae</taxon>
        <taxon>Bactrocera</taxon>
        <taxon>Bactrocera</taxon>
    </lineage>
</organism>
<protein>
    <submittedName>
        <fullName evidence="2">Uncharacterized protein</fullName>
    </submittedName>
</protein>
<dbReference type="EMBL" id="GAKP01013723">
    <property type="protein sequence ID" value="JAC45229.1"/>
    <property type="molecule type" value="Transcribed_RNA"/>
</dbReference>
<evidence type="ECO:0000256" key="1">
    <source>
        <dbReference type="SAM" id="Phobius"/>
    </source>
</evidence>
<keyword evidence="1" id="KW-1133">Transmembrane helix</keyword>
<sequence>MTQDMYLLEHFCTQILNQNTPQTYQRIIRKFFLQIIIISILFLNKHFLKCINIYTHAWSYQGLVSFAGTCAQLKMGAYITGVPLLGSDKARTINPKAPVAF</sequence>
<name>A0A034VS18_BACDO</name>
<reference evidence="2" key="1">
    <citation type="journal article" date="2014" name="BMC Genomics">
        <title>Characterizing the developmental transcriptome of the oriental fruit fly, Bactrocera dorsalis (Diptera: Tephritidae) through comparative genomic analysis with Drosophila melanogaster utilizing modENCODE datasets.</title>
        <authorList>
            <person name="Geib S.M."/>
            <person name="Calla B."/>
            <person name="Hall B."/>
            <person name="Hou S."/>
            <person name="Manoukis N.C."/>
        </authorList>
    </citation>
    <scope>NUCLEOTIDE SEQUENCE</scope>
    <source>
        <strain evidence="2">Punador</strain>
    </source>
</reference>
<dbReference type="AlphaFoldDB" id="A0A034VS18"/>
<feature type="transmembrane region" description="Helical" evidence="1">
    <location>
        <begin position="27"/>
        <end position="44"/>
    </location>
</feature>
<keyword evidence="1" id="KW-0812">Transmembrane</keyword>